<keyword evidence="1" id="KW-0812">Transmembrane</keyword>
<dbReference type="RefSeq" id="WP_167703346.1">
    <property type="nucleotide sequence ID" value="NZ_CP118168.1"/>
</dbReference>
<sequence length="266" mass="30137">MTKQMKGASYVIVILLAITGFWWITELVFQAVENSEALLENRDFTGRLVSTYVIIGFFYTMVIGHLSLLLLGEALGGEFIYIDREGQFVSVYRVWAFSNMLNLMGGIMIVAYFLFAPSKILSSFFTVIIFVVLFLIVYFISWGLHRARGILGTEAYLVELYGYKKYNQHVGIVLYLTVAVQGVIIVGIIYGQSQQLEALGMMTVIKQSMVLIVGGVLLSAPIRLFLSVKVFRKWFVVEDNAMVIEWLKERQLSLKEERNHAVSDAP</sequence>
<feature type="transmembrane region" description="Helical" evidence="1">
    <location>
        <begin position="172"/>
        <end position="192"/>
    </location>
</feature>
<proteinExistence type="predicted"/>
<keyword evidence="1" id="KW-1133">Transmembrane helix</keyword>
<evidence type="ECO:0000313" key="3">
    <source>
        <dbReference type="Proteomes" id="UP000752013"/>
    </source>
</evidence>
<feature type="transmembrane region" description="Helical" evidence="1">
    <location>
        <begin position="204"/>
        <end position="226"/>
    </location>
</feature>
<evidence type="ECO:0000313" key="2">
    <source>
        <dbReference type="EMBL" id="NIZ46905.1"/>
    </source>
</evidence>
<evidence type="ECO:0000256" key="1">
    <source>
        <dbReference type="SAM" id="Phobius"/>
    </source>
</evidence>
<keyword evidence="3" id="KW-1185">Reference proteome</keyword>
<reference evidence="2" key="1">
    <citation type="submission" date="2020-03" db="EMBL/GenBank/DDBJ databases">
        <title>Spirochaetal bacteria isolated from arthropods constitute a novel genus Entomospira genus novum within the order Spirochaetales.</title>
        <authorList>
            <person name="Grana-Miraglia L."/>
            <person name="Sikutova S."/>
            <person name="Fingerle V."/>
            <person name="Sing A."/>
            <person name="Castillo-Ramirez S."/>
            <person name="Margos G."/>
            <person name="Rudolf I."/>
        </authorList>
    </citation>
    <scope>NUCLEOTIDE SEQUENCE</scope>
    <source>
        <strain evidence="2">BR208</strain>
    </source>
</reference>
<name>A0A968KSS7_9SPIO</name>
<dbReference type="EMBL" id="JAATLK010000001">
    <property type="protein sequence ID" value="NIZ46905.1"/>
    <property type="molecule type" value="Genomic_DNA"/>
</dbReference>
<feature type="transmembrane region" description="Helical" evidence="1">
    <location>
        <begin position="7"/>
        <end position="29"/>
    </location>
</feature>
<feature type="transmembrane region" description="Helical" evidence="1">
    <location>
        <begin position="92"/>
        <end position="114"/>
    </location>
</feature>
<feature type="transmembrane region" description="Helical" evidence="1">
    <location>
        <begin position="49"/>
        <end position="71"/>
    </location>
</feature>
<organism evidence="2 3">
    <name type="scientific">Entomospira nematocerorum</name>
    <dbReference type="NCBI Taxonomy" id="2719987"/>
    <lineage>
        <taxon>Bacteria</taxon>
        <taxon>Pseudomonadati</taxon>
        <taxon>Spirochaetota</taxon>
        <taxon>Spirochaetia</taxon>
        <taxon>Spirochaetales</taxon>
        <taxon>Spirochaetaceae</taxon>
        <taxon>Entomospira</taxon>
    </lineage>
</organism>
<gene>
    <name evidence="2" type="ORF">HCT46_03110</name>
</gene>
<protein>
    <submittedName>
        <fullName evidence="2">Uncharacterized protein</fullName>
    </submittedName>
</protein>
<dbReference type="Proteomes" id="UP000752013">
    <property type="component" value="Unassembled WGS sequence"/>
</dbReference>
<comment type="caution">
    <text evidence="2">The sequence shown here is derived from an EMBL/GenBank/DDBJ whole genome shotgun (WGS) entry which is preliminary data.</text>
</comment>
<feature type="transmembrane region" description="Helical" evidence="1">
    <location>
        <begin position="120"/>
        <end position="140"/>
    </location>
</feature>
<accession>A0A968KSS7</accession>
<dbReference type="AlphaFoldDB" id="A0A968KSS7"/>
<keyword evidence="1" id="KW-0472">Membrane</keyword>